<dbReference type="Proteomes" id="UP000655044">
    <property type="component" value="Unassembled WGS sequence"/>
</dbReference>
<evidence type="ECO:0000313" key="2">
    <source>
        <dbReference type="EMBL" id="GIH86598.1"/>
    </source>
</evidence>
<feature type="region of interest" description="Disordered" evidence="1">
    <location>
        <begin position="56"/>
        <end position="78"/>
    </location>
</feature>
<organism evidence="2 3">
    <name type="scientific">Planobispora rosea</name>
    <dbReference type="NCBI Taxonomy" id="35762"/>
    <lineage>
        <taxon>Bacteria</taxon>
        <taxon>Bacillati</taxon>
        <taxon>Actinomycetota</taxon>
        <taxon>Actinomycetes</taxon>
        <taxon>Streptosporangiales</taxon>
        <taxon>Streptosporangiaceae</taxon>
        <taxon>Planobispora</taxon>
    </lineage>
</organism>
<dbReference type="SUPFAM" id="SSF54427">
    <property type="entry name" value="NTF2-like"/>
    <property type="match status" value="1"/>
</dbReference>
<dbReference type="EMBL" id="BOOI01000048">
    <property type="protein sequence ID" value="GIH86598.1"/>
    <property type="molecule type" value="Genomic_DNA"/>
</dbReference>
<accession>A0A8J3WET4</accession>
<proteinExistence type="predicted"/>
<dbReference type="AlphaFoldDB" id="A0A8J3WET4"/>
<evidence type="ECO:0000313" key="3">
    <source>
        <dbReference type="Proteomes" id="UP000655044"/>
    </source>
</evidence>
<dbReference type="RefSeq" id="WP_203863493.1">
    <property type="nucleotide sequence ID" value="NZ_BMQP01000029.1"/>
</dbReference>
<keyword evidence="3" id="KW-1185">Reference proteome</keyword>
<gene>
    <name evidence="2" type="ORF">Pro02_50060</name>
</gene>
<sequence length="78" mass="8754">MTDIHTGIHAQDLAGRYVALWNEPDAELRRKAIEDLWAEGGSHVLHPPQEIRETAARLGFDSPTLAPPRSRRARSRTS</sequence>
<feature type="compositionally biased region" description="Basic residues" evidence="1">
    <location>
        <begin position="69"/>
        <end position="78"/>
    </location>
</feature>
<comment type="caution">
    <text evidence="2">The sequence shown here is derived from an EMBL/GenBank/DDBJ whole genome shotgun (WGS) entry which is preliminary data.</text>
</comment>
<dbReference type="InterPro" id="IPR032710">
    <property type="entry name" value="NTF2-like_dom_sf"/>
</dbReference>
<name>A0A8J3WET4_PLARO</name>
<reference evidence="2" key="1">
    <citation type="submission" date="2021-01" db="EMBL/GenBank/DDBJ databases">
        <title>Whole genome shotgun sequence of Planobispora rosea NBRC 15558.</title>
        <authorList>
            <person name="Komaki H."/>
            <person name="Tamura T."/>
        </authorList>
    </citation>
    <scope>NUCLEOTIDE SEQUENCE</scope>
    <source>
        <strain evidence="2">NBRC 15558</strain>
    </source>
</reference>
<protein>
    <submittedName>
        <fullName evidence="2">Uncharacterized protein</fullName>
    </submittedName>
</protein>
<dbReference type="Gene3D" id="3.10.450.50">
    <property type="match status" value="1"/>
</dbReference>
<evidence type="ECO:0000256" key="1">
    <source>
        <dbReference type="SAM" id="MobiDB-lite"/>
    </source>
</evidence>